<evidence type="ECO:0000313" key="1">
    <source>
        <dbReference type="EMBL" id="OGC59644.1"/>
    </source>
</evidence>
<reference evidence="1 2" key="1">
    <citation type="journal article" date="2016" name="Nat. Commun.">
        <title>Thousands of microbial genomes shed light on interconnected biogeochemical processes in an aquifer system.</title>
        <authorList>
            <person name="Anantharaman K."/>
            <person name="Brown C.T."/>
            <person name="Hug L.A."/>
            <person name="Sharon I."/>
            <person name="Castelle C.J."/>
            <person name="Probst A.J."/>
            <person name="Thomas B.C."/>
            <person name="Singh A."/>
            <person name="Wilkins M.J."/>
            <person name="Karaoz U."/>
            <person name="Brodie E.L."/>
            <person name="Williams K.H."/>
            <person name="Hubbard S.S."/>
            <person name="Banfield J.F."/>
        </authorList>
    </citation>
    <scope>NUCLEOTIDE SEQUENCE [LARGE SCALE GENOMIC DNA]</scope>
</reference>
<sequence length="64" mass="6833">MIATTVLAQDCVLETGVFEHHGGTCSCGSSFFKPTIATMPPGTEGGWDCEECGLFHQELPVNED</sequence>
<dbReference type="Proteomes" id="UP000178964">
    <property type="component" value="Unassembled WGS sequence"/>
</dbReference>
<name>A0A1F4VR20_UNCKA</name>
<evidence type="ECO:0000313" key="2">
    <source>
        <dbReference type="Proteomes" id="UP000178964"/>
    </source>
</evidence>
<dbReference type="EMBL" id="MEVK01000011">
    <property type="protein sequence ID" value="OGC59644.1"/>
    <property type="molecule type" value="Genomic_DNA"/>
</dbReference>
<proteinExistence type="predicted"/>
<comment type="caution">
    <text evidence="1">The sequence shown here is derived from an EMBL/GenBank/DDBJ whole genome shotgun (WGS) entry which is preliminary data.</text>
</comment>
<accession>A0A1F4VR20</accession>
<organism evidence="1 2">
    <name type="scientific">candidate division WWE3 bacterium RIFCSPLOWO2_01_FULL_42_11</name>
    <dbReference type="NCBI Taxonomy" id="1802627"/>
    <lineage>
        <taxon>Bacteria</taxon>
        <taxon>Katanobacteria</taxon>
    </lineage>
</organism>
<protein>
    <submittedName>
        <fullName evidence="1">Uncharacterized protein</fullName>
    </submittedName>
</protein>
<gene>
    <name evidence="1" type="ORF">A3A70_01635</name>
</gene>
<dbReference type="AlphaFoldDB" id="A0A1F4VR20"/>